<keyword evidence="2" id="KW-0732">Signal</keyword>
<evidence type="ECO:0000259" key="4">
    <source>
        <dbReference type="Pfam" id="PF13629"/>
    </source>
</evidence>
<dbReference type="PRINTS" id="PR00811">
    <property type="entry name" value="BCTERIALGSPD"/>
</dbReference>
<comment type="similarity">
    <text evidence="1">Belongs to the bacterial secretin family.</text>
</comment>
<dbReference type="PANTHER" id="PTHR30332">
    <property type="entry name" value="PROBABLE GENERAL SECRETION PATHWAY PROTEIN D"/>
    <property type="match status" value="1"/>
</dbReference>
<dbReference type="Proteomes" id="UP001325479">
    <property type="component" value="Chromosome"/>
</dbReference>
<evidence type="ECO:0000256" key="1">
    <source>
        <dbReference type="RuleBase" id="RU004003"/>
    </source>
</evidence>
<evidence type="ECO:0000256" key="2">
    <source>
        <dbReference type="SAM" id="SignalP"/>
    </source>
</evidence>
<feature type="chain" id="PRO_5045898843" evidence="2">
    <location>
        <begin position="45"/>
        <end position="517"/>
    </location>
</feature>
<dbReference type="InterPro" id="IPR050810">
    <property type="entry name" value="Bact_Secretion_Sys_Channel"/>
</dbReference>
<evidence type="ECO:0000259" key="3">
    <source>
        <dbReference type="Pfam" id="PF00263"/>
    </source>
</evidence>
<protein>
    <submittedName>
        <fullName evidence="5">Type II and III secretion system protein family protein</fullName>
    </submittedName>
</protein>
<keyword evidence="6" id="KW-1185">Reference proteome</keyword>
<accession>A0ABZ0WRP7</accession>
<dbReference type="RefSeq" id="WP_114810887.1">
    <property type="nucleotide sequence ID" value="NZ_CP139965.1"/>
</dbReference>
<sequence length="517" mass="53870">MSKPYSPIRFAAPHAGTRRAACRALVWAAGCAVAALTCIASAQAAAPQGVALVAGQPVGAGKKDAATSGAQREANGAHAEPLAYGNGPLAVTAGKGTLLRLNEDATSVFVADPNVADVHVPSPRAVFVLGKKSGSTTLYVLGPNNRTLLQRTITVSRDTDALRAALATRFPNMKLSVTEGLGSLQIAGDAANAADADAVIQAVTPWLDDKEVLVNRMTVGRPLQVQLLVRITEVDRNVTQQLGINWQSLGNAAGHWFGGVFSGRPITTTTNGTTTFNLPTNNAFSLFGAFQTGHSNIQVLIDALNEEGLLTVLAEPNLVALSGQTASFIAGGEFPIPVSQVNGAITVDFKQFGVKLDFTPTVLADNRISLKVRPEVSQIDTSVSVTTGSITVPGLSVRRADTTVELGSGQSFAIAGLLQSVTKDTVSQLPGLGSIPILGKLFSSTNYLNNKTELVIMVTPYIVQPTQAARLRSPLESLESPANDIEYSFGRRFGPAAGESAASSAEPRLVGAAGYVY</sequence>
<dbReference type="PANTHER" id="PTHR30332:SF17">
    <property type="entry name" value="TYPE IV PILIATION SYSTEM PROTEIN DR_0774-RELATED"/>
    <property type="match status" value="1"/>
</dbReference>
<dbReference type="InterPro" id="IPR004846">
    <property type="entry name" value="T2SS/T3SS_dom"/>
</dbReference>
<gene>
    <name evidence="5" type="ORF">U0042_10575</name>
</gene>
<dbReference type="EMBL" id="CP139965">
    <property type="protein sequence ID" value="WQD80085.1"/>
    <property type="molecule type" value="Genomic_DNA"/>
</dbReference>
<feature type="domain" description="Type II/III secretion system secretin-like" evidence="3">
    <location>
        <begin position="303"/>
        <end position="464"/>
    </location>
</feature>
<dbReference type="Pfam" id="PF00263">
    <property type="entry name" value="Secretin"/>
    <property type="match status" value="1"/>
</dbReference>
<dbReference type="InterPro" id="IPR032789">
    <property type="entry name" value="T2SS-T3SS_pil_N"/>
</dbReference>
<feature type="domain" description="Pilus formation protein N-terminal" evidence="4">
    <location>
        <begin position="88"/>
        <end position="156"/>
    </location>
</feature>
<reference evidence="5 6" key="1">
    <citation type="submission" date="2023-12" db="EMBL/GenBank/DDBJ databases">
        <title>Genome sequencing and assembly of bacterial species from a model synthetic community.</title>
        <authorList>
            <person name="Hogle S.L."/>
        </authorList>
    </citation>
    <scope>NUCLEOTIDE SEQUENCE [LARGE SCALE GENOMIC DNA]</scope>
    <source>
        <strain evidence="5 6">HAMBI 2494</strain>
    </source>
</reference>
<organism evidence="5 6">
    <name type="scientific">Paraburkholderia kururiensis</name>
    <dbReference type="NCBI Taxonomy" id="984307"/>
    <lineage>
        <taxon>Bacteria</taxon>
        <taxon>Pseudomonadati</taxon>
        <taxon>Pseudomonadota</taxon>
        <taxon>Betaproteobacteria</taxon>
        <taxon>Burkholderiales</taxon>
        <taxon>Burkholderiaceae</taxon>
        <taxon>Paraburkholderia</taxon>
    </lineage>
</organism>
<proteinExistence type="inferred from homology"/>
<name>A0ABZ0WRP7_9BURK</name>
<evidence type="ECO:0000313" key="5">
    <source>
        <dbReference type="EMBL" id="WQD80085.1"/>
    </source>
</evidence>
<dbReference type="Pfam" id="PF13629">
    <property type="entry name" value="T2SS-T3SS_pil_N"/>
    <property type="match status" value="1"/>
</dbReference>
<dbReference type="InterPro" id="IPR001775">
    <property type="entry name" value="GspD/PilQ"/>
</dbReference>
<evidence type="ECO:0000313" key="6">
    <source>
        <dbReference type="Proteomes" id="UP001325479"/>
    </source>
</evidence>
<feature type="signal peptide" evidence="2">
    <location>
        <begin position="1"/>
        <end position="44"/>
    </location>
</feature>